<comment type="caution">
    <text evidence="2">The sequence shown here is derived from an EMBL/GenBank/DDBJ whole genome shotgun (WGS) entry which is preliminary data.</text>
</comment>
<dbReference type="Proteomes" id="UP000315439">
    <property type="component" value="Unassembled WGS sequence"/>
</dbReference>
<reference evidence="2 3" key="1">
    <citation type="submission" date="2019-07" db="EMBL/GenBank/DDBJ databases">
        <title>Draft genome for Aliikangiella sp. M105.</title>
        <authorList>
            <person name="Wang G."/>
        </authorList>
    </citation>
    <scope>NUCLEOTIDE SEQUENCE [LARGE SCALE GENOMIC DNA]</scope>
    <source>
        <strain evidence="2 3">M105</strain>
    </source>
</reference>
<evidence type="ECO:0000256" key="1">
    <source>
        <dbReference type="SAM" id="SignalP"/>
    </source>
</evidence>
<sequence>MRIINMKLFYQSIIILFLAFSSSVIASELTAPKKAGIIGERFDGYVGIIKNASPEIKALVKNVNNKRKERYKAIAKKRKQSLQTVQQIAGESALKKTVKGNYIFLKSKGWVKK</sequence>
<dbReference type="InterPro" id="IPR008309">
    <property type="entry name" value="YdbL"/>
</dbReference>
<organism evidence="2 3">
    <name type="scientific">Aliikangiella coralliicola</name>
    <dbReference type="NCBI Taxonomy" id="2592383"/>
    <lineage>
        <taxon>Bacteria</taxon>
        <taxon>Pseudomonadati</taxon>
        <taxon>Pseudomonadota</taxon>
        <taxon>Gammaproteobacteria</taxon>
        <taxon>Oceanospirillales</taxon>
        <taxon>Pleioneaceae</taxon>
        <taxon>Aliikangiella</taxon>
    </lineage>
</organism>
<gene>
    <name evidence="2" type="ORF">FLL46_03535</name>
</gene>
<evidence type="ECO:0000313" key="3">
    <source>
        <dbReference type="Proteomes" id="UP000315439"/>
    </source>
</evidence>
<dbReference type="EMBL" id="VIKS01000002">
    <property type="protein sequence ID" value="TQV89212.1"/>
    <property type="molecule type" value="Genomic_DNA"/>
</dbReference>
<feature type="chain" id="PRO_5022238116" evidence="1">
    <location>
        <begin position="27"/>
        <end position="113"/>
    </location>
</feature>
<protein>
    <submittedName>
        <fullName evidence="2">DUF1318 domain-containing protein</fullName>
    </submittedName>
</protein>
<name>A0A545UIC0_9GAMM</name>
<dbReference type="AlphaFoldDB" id="A0A545UIC0"/>
<dbReference type="PIRSF" id="PIRSF025560">
    <property type="entry name" value="UCP025560"/>
    <property type="match status" value="1"/>
</dbReference>
<keyword evidence="3" id="KW-1185">Reference proteome</keyword>
<dbReference type="Pfam" id="PF07027">
    <property type="entry name" value="DUF1318"/>
    <property type="match status" value="1"/>
</dbReference>
<feature type="signal peptide" evidence="1">
    <location>
        <begin position="1"/>
        <end position="26"/>
    </location>
</feature>
<accession>A0A545UIC0</accession>
<keyword evidence="1" id="KW-0732">Signal</keyword>
<proteinExistence type="predicted"/>
<dbReference type="OrthoDB" id="9798130at2"/>
<evidence type="ECO:0000313" key="2">
    <source>
        <dbReference type="EMBL" id="TQV89212.1"/>
    </source>
</evidence>